<reference evidence="2" key="1">
    <citation type="journal article" date="2021" name="Genome Biol. Evol.">
        <title>A High-Quality Reference Genome for a Parasitic Bivalve with Doubly Uniparental Inheritance (Bivalvia: Unionida).</title>
        <authorList>
            <person name="Smith C.H."/>
        </authorList>
    </citation>
    <scope>NUCLEOTIDE SEQUENCE</scope>
    <source>
        <strain evidence="2">CHS0354</strain>
    </source>
</reference>
<feature type="transmembrane region" description="Helical" evidence="1">
    <location>
        <begin position="268"/>
        <end position="287"/>
    </location>
</feature>
<evidence type="ECO:0000256" key="1">
    <source>
        <dbReference type="SAM" id="Phobius"/>
    </source>
</evidence>
<dbReference type="InterPro" id="IPR036179">
    <property type="entry name" value="Ig-like_dom_sf"/>
</dbReference>
<name>A0AAE0VNS2_9BIVA</name>
<gene>
    <name evidence="2" type="ORF">CHS0354_025618</name>
</gene>
<keyword evidence="1" id="KW-0472">Membrane</keyword>
<dbReference type="SUPFAM" id="SSF48726">
    <property type="entry name" value="Immunoglobulin"/>
    <property type="match status" value="1"/>
</dbReference>
<comment type="caution">
    <text evidence="2">The sequence shown here is derived from an EMBL/GenBank/DDBJ whole genome shotgun (WGS) entry which is preliminary data.</text>
</comment>
<reference evidence="2" key="3">
    <citation type="submission" date="2023-05" db="EMBL/GenBank/DDBJ databases">
        <authorList>
            <person name="Smith C.H."/>
        </authorList>
    </citation>
    <scope>NUCLEOTIDE SEQUENCE</scope>
    <source>
        <strain evidence="2">CHS0354</strain>
        <tissue evidence="2">Mantle</tissue>
    </source>
</reference>
<accession>A0AAE0VNS2</accession>
<sequence length="415" mass="47073">MSPIHLVFGCFAIYTVAEGRIVKGILGRNVSFSLTTNLTDDIILIKHNATDFILVWPDHKNFVKIEQPDRVRVVVFNKTASNTVTVIINILNLRKHDVGMYSAVLQMSTTEIRDSVLLELMDEMMIPKISAVWNHWLDSDLVLECILSSTSTGKFYWRLNESLIVNNSRYFQNNTFLYIMNLTADDKYNLYKCEESGSEFESDPYSIQNYIDHYRTKTTSLREETEEIYRYWTTVSMRKKDTEGVHNYTIAAIAPKEDKEAASSENRLLYIIFGMGVVLAAAFFAYIQRKVRNCVYRGSHNSANYGNVDGAEMLQGVYQSGKYWTIVSNAEGELRTAIDMDVELHGEPLLTEASCGPSINGSKDSMRSENIGASKLDEFINPTNSRAIEFDGYIHPVHKDPVNTELVSICSSTEV</sequence>
<keyword evidence="1" id="KW-0812">Transmembrane</keyword>
<keyword evidence="3" id="KW-1185">Reference proteome</keyword>
<evidence type="ECO:0000313" key="2">
    <source>
        <dbReference type="EMBL" id="KAK3583485.1"/>
    </source>
</evidence>
<dbReference type="Proteomes" id="UP001195483">
    <property type="component" value="Unassembled WGS sequence"/>
</dbReference>
<evidence type="ECO:0008006" key="4">
    <source>
        <dbReference type="Google" id="ProtNLM"/>
    </source>
</evidence>
<evidence type="ECO:0000313" key="3">
    <source>
        <dbReference type="Proteomes" id="UP001195483"/>
    </source>
</evidence>
<organism evidence="2 3">
    <name type="scientific">Potamilus streckersoni</name>
    <dbReference type="NCBI Taxonomy" id="2493646"/>
    <lineage>
        <taxon>Eukaryota</taxon>
        <taxon>Metazoa</taxon>
        <taxon>Spiralia</taxon>
        <taxon>Lophotrochozoa</taxon>
        <taxon>Mollusca</taxon>
        <taxon>Bivalvia</taxon>
        <taxon>Autobranchia</taxon>
        <taxon>Heteroconchia</taxon>
        <taxon>Palaeoheterodonta</taxon>
        <taxon>Unionida</taxon>
        <taxon>Unionoidea</taxon>
        <taxon>Unionidae</taxon>
        <taxon>Ambleminae</taxon>
        <taxon>Lampsilini</taxon>
        <taxon>Potamilus</taxon>
    </lineage>
</organism>
<reference evidence="2" key="2">
    <citation type="journal article" date="2021" name="Genome Biol. Evol.">
        <title>Developing a high-quality reference genome for a parasitic bivalve with doubly uniparental inheritance (Bivalvia: Unionida).</title>
        <authorList>
            <person name="Smith C.H."/>
        </authorList>
    </citation>
    <scope>NUCLEOTIDE SEQUENCE</scope>
    <source>
        <strain evidence="2">CHS0354</strain>
        <tissue evidence="2">Mantle</tissue>
    </source>
</reference>
<proteinExistence type="predicted"/>
<keyword evidence="1" id="KW-1133">Transmembrane helix</keyword>
<dbReference type="AlphaFoldDB" id="A0AAE0VNS2"/>
<dbReference type="EMBL" id="JAEAOA010001522">
    <property type="protein sequence ID" value="KAK3583485.1"/>
    <property type="molecule type" value="Genomic_DNA"/>
</dbReference>
<protein>
    <recommendedName>
        <fullName evidence="4">Ig-like domain-containing protein</fullName>
    </recommendedName>
</protein>